<organism evidence="1 2">
    <name type="scientific">Mycena albidolilacea</name>
    <dbReference type="NCBI Taxonomy" id="1033008"/>
    <lineage>
        <taxon>Eukaryota</taxon>
        <taxon>Fungi</taxon>
        <taxon>Dikarya</taxon>
        <taxon>Basidiomycota</taxon>
        <taxon>Agaricomycotina</taxon>
        <taxon>Agaricomycetes</taxon>
        <taxon>Agaricomycetidae</taxon>
        <taxon>Agaricales</taxon>
        <taxon>Marasmiineae</taxon>
        <taxon>Mycenaceae</taxon>
        <taxon>Mycena</taxon>
    </lineage>
</organism>
<keyword evidence="2" id="KW-1185">Reference proteome</keyword>
<evidence type="ECO:0000313" key="2">
    <source>
        <dbReference type="Proteomes" id="UP001218218"/>
    </source>
</evidence>
<gene>
    <name evidence="1" type="ORF">DFH08DRAFT_654777</name>
</gene>
<dbReference type="EMBL" id="JARIHO010000001">
    <property type="protein sequence ID" value="KAJ7368524.1"/>
    <property type="molecule type" value="Genomic_DNA"/>
</dbReference>
<name>A0AAD7AV55_9AGAR</name>
<sequence>ATLEAASSKPPILHAGECTPAIVREFELAFTNYCTIKDIADNKQTRTLIGCFRDHRVTNVLADPKECKMLLGGTVPDFMKQIRSIVLQPGWEDDHCITMTARCHLQSDSFFTFANTICSMNSLLMNTDSHLSDEHLCSHLES</sequence>
<evidence type="ECO:0000313" key="1">
    <source>
        <dbReference type="EMBL" id="KAJ7368524.1"/>
    </source>
</evidence>
<feature type="non-terminal residue" evidence="1">
    <location>
        <position position="1"/>
    </location>
</feature>
<reference evidence="1" key="1">
    <citation type="submission" date="2023-03" db="EMBL/GenBank/DDBJ databases">
        <title>Massive genome expansion in bonnet fungi (Mycena s.s.) driven by repeated elements and novel gene families across ecological guilds.</title>
        <authorList>
            <consortium name="Lawrence Berkeley National Laboratory"/>
            <person name="Harder C.B."/>
            <person name="Miyauchi S."/>
            <person name="Viragh M."/>
            <person name="Kuo A."/>
            <person name="Thoen E."/>
            <person name="Andreopoulos B."/>
            <person name="Lu D."/>
            <person name="Skrede I."/>
            <person name="Drula E."/>
            <person name="Henrissat B."/>
            <person name="Morin E."/>
            <person name="Kohler A."/>
            <person name="Barry K."/>
            <person name="LaButti K."/>
            <person name="Morin E."/>
            <person name="Salamov A."/>
            <person name="Lipzen A."/>
            <person name="Mereny Z."/>
            <person name="Hegedus B."/>
            <person name="Baldrian P."/>
            <person name="Stursova M."/>
            <person name="Weitz H."/>
            <person name="Taylor A."/>
            <person name="Grigoriev I.V."/>
            <person name="Nagy L.G."/>
            <person name="Martin F."/>
            <person name="Kauserud H."/>
        </authorList>
    </citation>
    <scope>NUCLEOTIDE SEQUENCE</scope>
    <source>
        <strain evidence="1">CBHHK002</strain>
    </source>
</reference>
<dbReference type="AlphaFoldDB" id="A0AAD7AV55"/>
<accession>A0AAD7AV55</accession>
<feature type="non-terminal residue" evidence="1">
    <location>
        <position position="142"/>
    </location>
</feature>
<protein>
    <submittedName>
        <fullName evidence="1">Uncharacterized protein</fullName>
    </submittedName>
</protein>
<proteinExistence type="predicted"/>
<dbReference type="Proteomes" id="UP001218218">
    <property type="component" value="Unassembled WGS sequence"/>
</dbReference>
<comment type="caution">
    <text evidence="1">The sequence shown here is derived from an EMBL/GenBank/DDBJ whole genome shotgun (WGS) entry which is preliminary data.</text>
</comment>